<evidence type="ECO:0000313" key="2">
    <source>
        <dbReference type="EMBL" id="CAD2219882.1"/>
    </source>
</evidence>
<dbReference type="Proteomes" id="UP000515908">
    <property type="component" value="Chromosome 15"/>
</dbReference>
<dbReference type="AlphaFoldDB" id="A0A7G2CNX7"/>
<evidence type="ECO:0000313" key="3">
    <source>
        <dbReference type="Proteomes" id="UP000515908"/>
    </source>
</evidence>
<evidence type="ECO:0000256" key="1">
    <source>
        <dbReference type="SAM" id="Phobius"/>
    </source>
</evidence>
<keyword evidence="3" id="KW-1185">Reference proteome</keyword>
<dbReference type="EMBL" id="LR877159">
    <property type="protein sequence ID" value="CAD2219882.1"/>
    <property type="molecule type" value="Genomic_DNA"/>
</dbReference>
<keyword evidence="1" id="KW-0472">Membrane</keyword>
<sequence length="342" mass="39402">MIKLPSVDTSGATLNLFEQSTTTMKDFLQQEVRRQAQETAQAMVRQFHPAANSIRVEFSQFDIILKSVTPCFVPCYVIKANYDEQDYHLFVSGLTGKVDGPYFIHAHDTGRAIALVAFVFLLFLFAFLGGDTLVIMFCAFLLAVVTYFIAFCVAKCIPQLDRDSLRAKQDGLREKHWANDAGGYRPDIHSKLRTEEYHFSTYETRKMDGHPTINHNSSRNNIHNPHTKDNTSSCGCSRPIIRDPKQYYRTLGLNDDEPVEAIPRWDRDSLRAKQDGLREKHWANDAGGYRPDIHPKLRTEEYHFSTYETRKMNDLPNINHNSGRNNIHNPHKKGQCFFLWLQ</sequence>
<protein>
    <submittedName>
        <fullName evidence="2">Uncharacterized protein</fullName>
    </submittedName>
</protein>
<feature type="transmembrane region" description="Helical" evidence="1">
    <location>
        <begin position="134"/>
        <end position="157"/>
    </location>
</feature>
<gene>
    <name evidence="2" type="ORF">ADEAN_000739500</name>
</gene>
<feature type="transmembrane region" description="Helical" evidence="1">
    <location>
        <begin position="112"/>
        <end position="128"/>
    </location>
</feature>
<keyword evidence="1" id="KW-0812">Transmembrane</keyword>
<reference evidence="2 3" key="1">
    <citation type="submission" date="2020-08" db="EMBL/GenBank/DDBJ databases">
        <authorList>
            <person name="Newling K."/>
            <person name="Davey J."/>
            <person name="Forrester S."/>
        </authorList>
    </citation>
    <scope>NUCLEOTIDE SEQUENCE [LARGE SCALE GENOMIC DNA]</scope>
    <source>
        <strain evidence="3">Crithidia deanei Carvalho (ATCC PRA-265)</strain>
    </source>
</reference>
<dbReference type="VEuPathDB" id="TriTrypDB:ADEAN_000739500"/>
<proteinExistence type="predicted"/>
<name>A0A7G2CNX7_9TRYP</name>
<keyword evidence="1" id="KW-1133">Transmembrane helix</keyword>
<accession>A0A7G2CNX7</accession>
<organism evidence="2 3">
    <name type="scientific">Angomonas deanei</name>
    <dbReference type="NCBI Taxonomy" id="59799"/>
    <lineage>
        <taxon>Eukaryota</taxon>
        <taxon>Discoba</taxon>
        <taxon>Euglenozoa</taxon>
        <taxon>Kinetoplastea</taxon>
        <taxon>Metakinetoplastina</taxon>
        <taxon>Trypanosomatida</taxon>
        <taxon>Trypanosomatidae</taxon>
        <taxon>Strigomonadinae</taxon>
        <taxon>Angomonas</taxon>
    </lineage>
</organism>